<accession>A0AAD4LZE7</accession>
<dbReference type="GO" id="GO:0036503">
    <property type="term" value="P:ERAD pathway"/>
    <property type="evidence" value="ECO:0007669"/>
    <property type="project" value="TreeGrafter"/>
</dbReference>
<dbReference type="Gene3D" id="3.90.550.10">
    <property type="entry name" value="Spore Coat Polysaccharide Biosynthesis Protein SpsA, Chain A"/>
    <property type="match status" value="1"/>
</dbReference>
<dbReference type="Proteomes" id="UP001203297">
    <property type="component" value="Unassembled WGS sequence"/>
</dbReference>
<comment type="cofactor">
    <cofactor evidence="1">
        <name>Ca(2+)</name>
        <dbReference type="ChEBI" id="CHEBI:29108"/>
    </cofactor>
</comment>
<evidence type="ECO:0000259" key="10">
    <source>
        <dbReference type="Pfam" id="PF18400"/>
    </source>
</evidence>
<name>A0AAD4LZE7_9AGAM</name>
<dbReference type="Pfam" id="PF06427">
    <property type="entry name" value="UDP-g_GGTase"/>
    <property type="match status" value="1"/>
</dbReference>
<dbReference type="InterPro" id="IPR009448">
    <property type="entry name" value="UDP-g_GGtrans"/>
</dbReference>
<evidence type="ECO:0000259" key="11">
    <source>
        <dbReference type="Pfam" id="PF18401"/>
    </source>
</evidence>
<feature type="domain" description="UDP-glucose:glycoprotein glucosyltransferase thioredoxin-like" evidence="13">
    <location>
        <begin position="742"/>
        <end position="950"/>
    </location>
</feature>
<evidence type="ECO:0000256" key="4">
    <source>
        <dbReference type="ARBA" id="ARBA00006351"/>
    </source>
</evidence>
<feature type="domain" description="UGGT thioredoxin-like" evidence="11">
    <location>
        <begin position="315"/>
        <end position="439"/>
    </location>
</feature>
<protein>
    <submittedName>
        <fullName evidence="15">UDP-glucose:glycoprotein glucosyltransferase-domain-containing protein</fullName>
    </submittedName>
</protein>
<dbReference type="Pfam" id="PF18404">
    <property type="entry name" value="Glyco_transf_24"/>
    <property type="match status" value="1"/>
</dbReference>
<dbReference type="InterPro" id="IPR040525">
    <property type="entry name" value="UGGT_TRXL_4"/>
</dbReference>
<dbReference type="GO" id="GO:0051082">
    <property type="term" value="F:unfolded protein binding"/>
    <property type="evidence" value="ECO:0007669"/>
    <property type="project" value="TreeGrafter"/>
</dbReference>
<dbReference type="GO" id="GO:0005788">
    <property type="term" value="C:endoplasmic reticulum lumen"/>
    <property type="evidence" value="ECO:0007669"/>
    <property type="project" value="UniProtKB-SubCell"/>
</dbReference>
<evidence type="ECO:0000256" key="5">
    <source>
        <dbReference type="ARBA" id="ARBA00022679"/>
    </source>
</evidence>
<dbReference type="PANTHER" id="PTHR11226">
    <property type="entry name" value="UDP-GLUCOSE GLYCOPROTEIN:GLUCOSYLTRANSFERASE"/>
    <property type="match status" value="1"/>
</dbReference>
<dbReference type="Pfam" id="PF18400">
    <property type="entry name" value="Thioredoxin_12"/>
    <property type="match status" value="1"/>
</dbReference>
<dbReference type="EMBL" id="WTXG01000050">
    <property type="protein sequence ID" value="KAI0296288.1"/>
    <property type="molecule type" value="Genomic_DNA"/>
</dbReference>
<dbReference type="GO" id="GO:0003980">
    <property type="term" value="F:UDP-glucose:glycoprotein glucosyltransferase activity"/>
    <property type="evidence" value="ECO:0007669"/>
    <property type="project" value="InterPro"/>
</dbReference>
<evidence type="ECO:0000256" key="3">
    <source>
        <dbReference type="ARBA" id="ARBA00004922"/>
    </source>
</evidence>
<dbReference type="InterPro" id="IPR040692">
    <property type="entry name" value="UGGT_TRXL_3"/>
</dbReference>
<comment type="pathway">
    <text evidence="3">Protein modification; protein glycosylation.</text>
</comment>
<comment type="caution">
    <text evidence="15">The sequence shown here is derived from an EMBL/GenBank/DDBJ whole genome shotgun (WGS) entry which is preliminary data.</text>
</comment>
<gene>
    <name evidence="15" type="ORF">B0F90DRAFT_1747046</name>
</gene>
<reference evidence="15" key="1">
    <citation type="journal article" date="2022" name="New Phytol.">
        <title>Evolutionary transition to the ectomycorrhizal habit in the genomes of a hyperdiverse lineage of mushroom-forming fungi.</title>
        <authorList>
            <person name="Looney B."/>
            <person name="Miyauchi S."/>
            <person name="Morin E."/>
            <person name="Drula E."/>
            <person name="Courty P.E."/>
            <person name="Kohler A."/>
            <person name="Kuo A."/>
            <person name="LaButti K."/>
            <person name="Pangilinan J."/>
            <person name="Lipzen A."/>
            <person name="Riley R."/>
            <person name="Andreopoulos W."/>
            <person name="He G."/>
            <person name="Johnson J."/>
            <person name="Nolan M."/>
            <person name="Tritt A."/>
            <person name="Barry K.W."/>
            <person name="Grigoriev I.V."/>
            <person name="Nagy L.G."/>
            <person name="Hibbett D."/>
            <person name="Henrissat B."/>
            <person name="Matheny P.B."/>
            <person name="Labbe J."/>
            <person name="Martin F.M."/>
        </authorList>
    </citation>
    <scope>NUCLEOTIDE SEQUENCE</scope>
    <source>
        <strain evidence="15">BPL690</strain>
    </source>
</reference>
<evidence type="ECO:0000256" key="7">
    <source>
        <dbReference type="ARBA" id="ARBA00022824"/>
    </source>
</evidence>
<dbReference type="InterPro" id="IPR040693">
    <property type="entry name" value="UGGT_TRXL_1"/>
</dbReference>
<evidence type="ECO:0000259" key="14">
    <source>
        <dbReference type="Pfam" id="PF18404"/>
    </source>
</evidence>
<evidence type="ECO:0000256" key="8">
    <source>
        <dbReference type="ARBA" id="ARBA00023180"/>
    </source>
</evidence>
<keyword evidence="16" id="KW-1185">Reference proteome</keyword>
<keyword evidence="7" id="KW-0256">Endoplasmic reticulum</keyword>
<evidence type="ECO:0000313" key="15">
    <source>
        <dbReference type="EMBL" id="KAI0296288.1"/>
    </source>
</evidence>
<dbReference type="Pfam" id="PF18403">
    <property type="entry name" value="Thioredoxin_15"/>
    <property type="match status" value="1"/>
</dbReference>
<keyword evidence="5" id="KW-0808">Transferase</keyword>
<evidence type="ECO:0000256" key="6">
    <source>
        <dbReference type="ARBA" id="ARBA00022729"/>
    </source>
</evidence>
<feature type="domain" description="Glucosyltransferase 24 catalytic" evidence="14">
    <location>
        <begin position="1276"/>
        <end position="1541"/>
    </location>
</feature>
<evidence type="ECO:0000256" key="1">
    <source>
        <dbReference type="ARBA" id="ARBA00001913"/>
    </source>
</evidence>
<feature type="signal peptide" evidence="9">
    <location>
        <begin position="1"/>
        <end position="22"/>
    </location>
</feature>
<comment type="subcellular location">
    <subcellularLocation>
        <location evidence="2">Endoplasmic reticulum lumen</location>
    </subcellularLocation>
</comment>
<dbReference type="InterPro" id="IPR040497">
    <property type="entry name" value="Glyco_transf_24"/>
</dbReference>
<feature type="chain" id="PRO_5042085427" evidence="9">
    <location>
        <begin position="23"/>
        <end position="1595"/>
    </location>
</feature>
<feature type="domain" description="UGGT thioredoxin-like" evidence="12">
    <location>
        <begin position="449"/>
        <end position="708"/>
    </location>
</feature>
<proteinExistence type="inferred from homology"/>
<comment type="similarity">
    <text evidence="4">Belongs to the glycosyltransferase 8 family.</text>
</comment>
<dbReference type="PANTHER" id="PTHR11226:SF0">
    <property type="entry name" value="UDP-GLUCOSE:GLYCOPROTEIN GLUCOSYLTRANSFERASE"/>
    <property type="match status" value="1"/>
</dbReference>
<evidence type="ECO:0000313" key="16">
    <source>
        <dbReference type="Proteomes" id="UP001203297"/>
    </source>
</evidence>
<feature type="domain" description="UGGT thioredoxin-like" evidence="10">
    <location>
        <begin position="37"/>
        <end position="246"/>
    </location>
</feature>
<dbReference type="Pfam" id="PF18401">
    <property type="entry name" value="Thioredoxin_13"/>
    <property type="match status" value="1"/>
</dbReference>
<keyword evidence="6 9" id="KW-0732">Signal</keyword>
<dbReference type="CDD" id="cd06432">
    <property type="entry name" value="GT8_HUGT1_C_like"/>
    <property type="match status" value="1"/>
</dbReference>
<evidence type="ECO:0000259" key="13">
    <source>
        <dbReference type="Pfam" id="PF18403"/>
    </source>
</evidence>
<evidence type="ECO:0000256" key="9">
    <source>
        <dbReference type="SAM" id="SignalP"/>
    </source>
</evidence>
<keyword evidence="8" id="KW-0325">Glycoprotein</keyword>
<dbReference type="SUPFAM" id="SSF53448">
    <property type="entry name" value="Nucleotide-diphospho-sugar transferases"/>
    <property type="match status" value="1"/>
</dbReference>
<dbReference type="InterPro" id="IPR040694">
    <property type="entry name" value="UGGT_TRXL_2"/>
</dbReference>
<dbReference type="InterPro" id="IPR029044">
    <property type="entry name" value="Nucleotide-diphossugar_trans"/>
</dbReference>
<dbReference type="Pfam" id="PF18402">
    <property type="entry name" value="Thioredoxin_14"/>
    <property type="match status" value="1"/>
</dbReference>
<sequence>MRSSCVLRTGLVLSLLASSIQCAAPPVKVSMRTSWPSPPFLLELIEAISMEDPDAFFPLLDILTNPAAFPGKGKPSPEAQQQLALQTALSSGYLSKPGALEAVQAQLGLHAAAPKIIAFYQHYSENARTPNVSKEAEACGSWVDWYGEVVCGVDRLIHLTGPETLDPADSPSTFLDPFPKPHTLAFDHIHPPPRRGLESPPRLAILYASLQSVNFRELHSHLLRLSSGPTPRLQYIFRPTPPREPAQEKSYLSGYGVTLDLKKMDYLALDDRGSHSNLTSGDDQIVQTDDAEADLDCVLPLLEQRPLNTTLDIGEPLTSDEIAQIGILATQLVSESETPLQTLRQLVHNFPRYATSLSRRVVPQSGLLQEIASNSHKIQPGMSAVWLNGAPVVVDEMNPYSLLRLVRKERDFMLSLTSLGLQPGEAFDLITHPSIGTSSHRVAVTDGLFDASDRSEGGGLIFWWNDIEKDSRYARFQPSLYALLRPMYPGQAPTVRRNMYNIILVFDLSQPASLHFITNTLSMVIDRLYPARFGIVPILETEEGVKMAKLFYYLAENYGRQTTMRFFAAVLNVPGGPKQQLDWLLVQTEFEALLASEETKEGGEAMSFNVVVSATPKELETKFSKARAYAQRLGTTIASAPGGHTFINGKYYVVDDNFLNPLQSGVGQALQYFQEKIYLGEITDDHADGIENHFYDLPSTMKRRNRYIVPSTNGGGTRVVNLPDLHRQTGLRVSPTTFIYPTSEQVPLSIYVIADLDTEDGLGTLQAALTFSGSASSRSRLTFLHNPAAPSGDPGRHTHVSSLFSYLISKDLLSKASALDLLHAIRPQGSTQDDQTVLSTTPSLDKIFGGIALADLDKDDYRQYVEASTSLATKVGLAPGLSGLVINGRIVGPIVSGEFTAEDYQTLQDYELAKRVQPVFNALENVVPSFAGYDRATAADIVSMVSSILSCLQVEDPSQSGIFNKGPVSRNKNYNLMDSQYTAFTIGDSTTALHRFAVILDPLSEQAQRYTSLFEWLSHIPTVSVEFHLQPPEYLELPLKRFYRYNLVPSLTFDETGHELLSQVLFRDLPVEPIYTLGLDEPSSWLVRPREALYDLDNIQLGVLSGEERQRGVEVVYELDYLIVGGHAREGGTNAPPRGVQLQLAAGHGKPIDDTLVVENLGYLQFKATPGVYQLEIREGRGREVFQLERAGNEGWQSPSVEDVGSEVTVTSFEGITLYPRLARLPGQEYVDVLEAPEKEEEPTGVVDSIFSRISSVFLPAGKTETGVSTQRHADINIFTVASGLLYERFASIMILSVLRNTKHTVKFWFIENFLSPSFLEFIPHFAEEYGFQYELVTYKWPTWLRQQREKQRIIWAYKILFLDVLFPMDLDKVIFVDADQIVRTDLKELIDLDLHGAPYGYTPMGDDNKEMEGFRFWKTGYWEQFLRGRPYHISALYVVDLVRFRQMAAGDILRSHYQQLSADPNSLANLDQDLPNNLQGHVPIYSLHEDWLWCETWCSKDRLHRAKTIDLCQNPLTKEPKLARARQIPEWELYDSEIARFTRRLANEGRIHASAAAADVNELAKAGSVPVTAETQDTHVDKAEVVPGPIRDEL</sequence>
<organism evidence="15 16">
    <name type="scientific">Multifurca ochricompacta</name>
    <dbReference type="NCBI Taxonomy" id="376703"/>
    <lineage>
        <taxon>Eukaryota</taxon>
        <taxon>Fungi</taxon>
        <taxon>Dikarya</taxon>
        <taxon>Basidiomycota</taxon>
        <taxon>Agaricomycotina</taxon>
        <taxon>Agaricomycetes</taxon>
        <taxon>Russulales</taxon>
        <taxon>Russulaceae</taxon>
        <taxon>Multifurca</taxon>
    </lineage>
</organism>
<dbReference type="GO" id="GO:0018279">
    <property type="term" value="P:protein N-linked glycosylation via asparagine"/>
    <property type="evidence" value="ECO:0007669"/>
    <property type="project" value="TreeGrafter"/>
</dbReference>
<evidence type="ECO:0000259" key="12">
    <source>
        <dbReference type="Pfam" id="PF18402"/>
    </source>
</evidence>
<dbReference type="FunFam" id="3.90.550.10:FF:000065">
    <property type="entry name" value="UDP-glucose:glycoprotein glucosyltransferase, putative"/>
    <property type="match status" value="1"/>
</dbReference>
<evidence type="ECO:0000256" key="2">
    <source>
        <dbReference type="ARBA" id="ARBA00004319"/>
    </source>
</evidence>